<evidence type="ECO:0000256" key="4">
    <source>
        <dbReference type="ARBA" id="ARBA00022771"/>
    </source>
</evidence>
<dbReference type="GO" id="GO:0000981">
    <property type="term" value="F:DNA-binding transcription factor activity, RNA polymerase II-specific"/>
    <property type="evidence" value="ECO:0007669"/>
    <property type="project" value="TreeGrafter"/>
</dbReference>
<evidence type="ECO:0000313" key="10">
    <source>
        <dbReference type="EMBL" id="KAF6331388.1"/>
    </source>
</evidence>
<keyword evidence="11" id="KW-1185">Reference proteome</keyword>
<comment type="caution">
    <text evidence="10">The sequence shown here is derived from an EMBL/GenBank/DDBJ whole genome shotgun (WGS) entry which is preliminary data.</text>
</comment>
<dbReference type="SUPFAM" id="SSF57667">
    <property type="entry name" value="beta-beta-alpha zinc fingers"/>
    <property type="match status" value="1"/>
</dbReference>
<keyword evidence="8" id="KW-0812">Transmembrane</keyword>
<dbReference type="SMART" id="SM00355">
    <property type="entry name" value="ZnF_C2H2"/>
    <property type="match status" value="2"/>
</dbReference>
<keyword evidence="5" id="KW-0862">Zinc</keyword>
<dbReference type="EMBL" id="JABWUV010000009">
    <property type="protein sequence ID" value="KAF6331388.1"/>
    <property type="molecule type" value="Genomic_DNA"/>
</dbReference>
<gene>
    <name evidence="10" type="ORF">mMyoMyo1_020945</name>
</gene>
<accession>A0A7J7W2H9</accession>
<dbReference type="PANTHER" id="PTHR24394">
    <property type="entry name" value="ZINC FINGER PROTEIN"/>
    <property type="match status" value="1"/>
</dbReference>
<evidence type="ECO:0000256" key="2">
    <source>
        <dbReference type="ARBA" id="ARBA00022723"/>
    </source>
</evidence>
<dbReference type="VEuPathDB" id="HostDB:GeneID_118662845"/>
<keyword evidence="4 7" id="KW-0863">Zinc-finger</keyword>
<evidence type="ECO:0000256" key="5">
    <source>
        <dbReference type="ARBA" id="ARBA00022833"/>
    </source>
</evidence>
<dbReference type="AlphaFoldDB" id="A0A7J7W2H9"/>
<feature type="domain" description="C2H2-type" evidence="9">
    <location>
        <begin position="88"/>
        <end position="112"/>
    </location>
</feature>
<proteinExistence type="predicted"/>
<dbReference type="InterPro" id="IPR036236">
    <property type="entry name" value="Znf_C2H2_sf"/>
</dbReference>
<keyword evidence="3" id="KW-0677">Repeat</keyword>
<dbReference type="FunFam" id="3.30.160.60:FF:000308">
    <property type="entry name" value="zinc finger protein 236 isoform X1"/>
    <property type="match status" value="1"/>
</dbReference>
<keyword evidence="8" id="KW-1133">Transmembrane helix</keyword>
<name>A0A7J7W2H9_MYOMY</name>
<dbReference type="PROSITE" id="PS50157">
    <property type="entry name" value="ZINC_FINGER_C2H2_2"/>
    <property type="match status" value="2"/>
</dbReference>
<dbReference type="FunFam" id="3.30.160.60:FF:002098">
    <property type="entry name" value="Zinc finger protein 236"/>
    <property type="match status" value="1"/>
</dbReference>
<protein>
    <submittedName>
        <fullName evidence="10">Zinc finger protein 236</fullName>
    </submittedName>
</protein>
<comment type="subcellular location">
    <subcellularLocation>
        <location evidence="1">Nucleus</location>
    </subcellularLocation>
</comment>
<dbReference type="PANTHER" id="PTHR24394:SF56">
    <property type="entry name" value="NOVEL PROTEIN CONTAINING BTB_POZ DOMAIN"/>
    <property type="match status" value="1"/>
</dbReference>
<evidence type="ECO:0000313" key="11">
    <source>
        <dbReference type="Proteomes" id="UP000527355"/>
    </source>
</evidence>
<evidence type="ECO:0000259" key="9">
    <source>
        <dbReference type="PROSITE" id="PS50157"/>
    </source>
</evidence>
<evidence type="ECO:0000256" key="6">
    <source>
        <dbReference type="ARBA" id="ARBA00023242"/>
    </source>
</evidence>
<dbReference type="GO" id="GO:0005634">
    <property type="term" value="C:nucleus"/>
    <property type="evidence" value="ECO:0007669"/>
    <property type="project" value="UniProtKB-SubCell"/>
</dbReference>
<dbReference type="PROSITE" id="PS00028">
    <property type="entry name" value="ZINC_FINGER_C2H2_1"/>
    <property type="match status" value="2"/>
</dbReference>
<evidence type="ECO:0000256" key="8">
    <source>
        <dbReference type="SAM" id="Phobius"/>
    </source>
</evidence>
<dbReference type="GO" id="GO:0008270">
    <property type="term" value="F:zinc ion binding"/>
    <property type="evidence" value="ECO:0007669"/>
    <property type="project" value="UniProtKB-KW"/>
</dbReference>
<dbReference type="Gene3D" id="3.30.160.60">
    <property type="entry name" value="Classic Zinc Finger"/>
    <property type="match status" value="2"/>
</dbReference>
<feature type="domain" description="C2H2-type" evidence="9">
    <location>
        <begin position="60"/>
        <end position="87"/>
    </location>
</feature>
<sequence length="155" mass="17219">MVTPVNQPLSASHFHVCAQLLHVPVVWVCPWCACAFLLHVLLEGSSGPDLVALPSGERPFHCTLCEKAFNQKSALQVHMKKHTGERPYKCDYCVMGFTQKSNMKLHMKRAHSYTGALQEPAGPQEQGTEELSQTLHLEEVVPEAPGEWQALANVF</sequence>
<dbReference type="Proteomes" id="UP000527355">
    <property type="component" value="Unassembled WGS sequence"/>
</dbReference>
<dbReference type="Pfam" id="PF00096">
    <property type="entry name" value="zf-C2H2"/>
    <property type="match status" value="2"/>
</dbReference>
<evidence type="ECO:0000256" key="3">
    <source>
        <dbReference type="ARBA" id="ARBA00022737"/>
    </source>
</evidence>
<feature type="transmembrane region" description="Helical" evidence="8">
    <location>
        <begin position="20"/>
        <end position="42"/>
    </location>
</feature>
<keyword evidence="6" id="KW-0539">Nucleus</keyword>
<organism evidence="10 11">
    <name type="scientific">Myotis myotis</name>
    <name type="common">Greater mouse-eared bat</name>
    <name type="synonym">Vespertilio myotis</name>
    <dbReference type="NCBI Taxonomy" id="51298"/>
    <lineage>
        <taxon>Eukaryota</taxon>
        <taxon>Metazoa</taxon>
        <taxon>Chordata</taxon>
        <taxon>Craniata</taxon>
        <taxon>Vertebrata</taxon>
        <taxon>Euteleostomi</taxon>
        <taxon>Mammalia</taxon>
        <taxon>Eutheria</taxon>
        <taxon>Laurasiatheria</taxon>
        <taxon>Chiroptera</taxon>
        <taxon>Yangochiroptera</taxon>
        <taxon>Vespertilionidae</taxon>
        <taxon>Myotis</taxon>
    </lineage>
</organism>
<dbReference type="InterPro" id="IPR013087">
    <property type="entry name" value="Znf_C2H2_type"/>
</dbReference>
<reference evidence="10 11" key="1">
    <citation type="journal article" date="2020" name="Nature">
        <title>Six reference-quality genomes reveal evolution of bat adaptations.</title>
        <authorList>
            <person name="Jebb D."/>
            <person name="Huang Z."/>
            <person name="Pippel M."/>
            <person name="Hughes G.M."/>
            <person name="Lavrichenko K."/>
            <person name="Devanna P."/>
            <person name="Winkler S."/>
            <person name="Jermiin L.S."/>
            <person name="Skirmuntt E.C."/>
            <person name="Katzourakis A."/>
            <person name="Burkitt-Gray L."/>
            <person name="Ray D.A."/>
            <person name="Sullivan K.A.M."/>
            <person name="Roscito J.G."/>
            <person name="Kirilenko B.M."/>
            <person name="Davalos L.M."/>
            <person name="Corthals A.P."/>
            <person name="Power M.L."/>
            <person name="Jones G."/>
            <person name="Ransome R.D."/>
            <person name="Dechmann D.K.N."/>
            <person name="Locatelli A.G."/>
            <person name="Puechmaille S.J."/>
            <person name="Fedrigo O."/>
            <person name="Jarvis E.D."/>
            <person name="Hiller M."/>
            <person name="Vernes S.C."/>
            <person name="Myers E.W."/>
            <person name="Teeling E.C."/>
        </authorList>
    </citation>
    <scope>NUCLEOTIDE SEQUENCE [LARGE SCALE GENOMIC DNA]</scope>
    <source>
        <strain evidence="10">MMyoMyo1</strain>
        <tissue evidence="10">Flight muscle</tissue>
    </source>
</reference>
<evidence type="ECO:0000256" key="7">
    <source>
        <dbReference type="PROSITE-ProRule" id="PRU00042"/>
    </source>
</evidence>
<evidence type="ECO:0000256" key="1">
    <source>
        <dbReference type="ARBA" id="ARBA00004123"/>
    </source>
</evidence>
<keyword evidence="8" id="KW-0472">Membrane</keyword>
<keyword evidence="2" id="KW-0479">Metal-binding</keyword>